<dbReference type="Pfam" id="PF14269">
    <property type="entry name" value="Arylsulfotran_2"/>
    <property type="match status" value="1"/>
</dbReference>
<sequence length="459" mass="49566">MGETTEPATTAMPDYADIRRINVTTLRDGVAPGHLFMSPQSIMEPGAPHGLQITDDRGRVVWYLPLPEGEYATNLRVQRYQGRPVLTWWQGEATSTGVGMGTCYVADTSYRVIASVRLGGDRPADLHEFLLTDRGTALVVGYQNRSWDLTPVGGSADGTAIDSVVEEIDVATGEVLLHWSGLEHIPLGESDLPVALAGDGPWDHLHVNAVGVDDDGDLVITARSSQAVYKVDRRTGEVRWKLGSGASTFALGVGVRFNWPHDAQPVGGNVHRIFDNGANIGMLGYESRVVWIRVDPGNGVATHVRQITHPEHLSCPVEGGAYGLPNGNTLVGWGAAGRISEFSPEGELLFDAEMPEGPLWSTYRVYRHEWHGRPEAPPQARFDGGQVHAVWNGATGVARWRLAAGPSEDGLREVDTVEWDGFDTAVKLPDAHGAAFVRVDALDADGRTIGSSPVTPVER</sequence>
<dbReference type="PANTHER" id="PTHR35340">
    <property type="entry name" value="PQQ ENZYME REPEAT PROTEIN-RELATED"/>
    <property type="match status" value="1"/>
</dbReference>
<proteinExistence type="predicted"/>
<dbReference type="EMBL" id="JACCBA010000001">
    <property type="protein sequence ID" value="NYD51177.1"/>
    <property type="molecule type" value="Genomic_DNA"/>
</dbReference>
<comment type="caution">
    <text evidence="1">The sequence shown here is derived from an EMBL/GenBank/DDBJ whole genome shotgun (WGS) entry which is preliminary data.</text>
</comment>
<evidence type="ECO:0000313" key="2">
    <source>
        <dbReference type="Proteomes" id="UP000529783"/>
    </source>
</evidence>
<accession>A0A7Y9ENT3</accession>
<dbReference type="RefSeq" id="WP_179847609.1">
    <property type="nucleotide sequence ID" value="NZ_JACCBA010000001.1"/>
</dbReference>
<evidence type="ECO:0000313" key="1">
    <source>
        <dbReference type="EMBL" id="NYD51177.1"/>
    </source>
</evidence>
<name>A0A7Y9ENT3_9ACTN</name>
<dbReference type="AlphaFoldDB" id="A0A7Y9ENT3"/>
<protein>
    <submittedName>
        <fullName evidence="1">Outer membrane protein assembly factor BamB</fullName>
    </submittedName>
</protein>
<gene>
    <name evidence="1" type="ORF">BJY14_007160</name>
</gene>
<dbReference type="SUPFAM" id="SSF63829">
    <property type="entry name" value="Calcium-dependent phosphotriesterase"/>
    <property type="match status" value="1"/>
</dbReference>
<dbReference type="InterPro" id="IPR039535">
    <property type="entry name" value="ASST-like"/>
</dbReference>
<dbReference type="Proteomes" id="UP000529783">
    <property type="component" value="Unassembled WGS sequence"/>
</dbReference>
<reference evidence="1 2" key="1">
    <citation type="submission" date="2020-07" db="EMBL/GenBank/DDBJ databases">
        <title>Sequencing the genomes of 1000 actinobacteria strains.</title>
        <authorList>
            <person name="Klenk H.-P."/>
        </authorList>
    </citation>
    <scope>NUCLEOTIDE SEQUENCE [LARGE SCALE GENOMIC DNA]</scope>
    <source>
        <strain evidence="1 2">DSM 40398</strain>
    </source>
</reference>
<dbReference type="PANTHER" id="PTHR35340:SF5">
    <property type="entry name" value="ASST-DOMAIN-CONTAINING PROTEIN"/>
    <property type="match status" value="1"/>
</dbReference>
<organism evidence="1 2">
    <name type="scientific">Actinomadura luteofluorescens</name>
    <dbReference type="NCBI Taxonomy" id="46163"/>
    <lineage>
        <taxon>Bacteria</taxon>
        <taxon>Bacillati</taxon>
        <taxon>Actinomycetota</taxon>
        <taxon>Actinomycetes</taxon>
        <taxon>Streptosporangiales</taxon>
        <taxon>Thermomonosporaceae</taxon>
        <taxon>Actinomadura</taxon>
    </lineage>
</organism>
<dbReference type="InterPro" id="IPR053143">
    <property type="entry name" value="Arylsulfate_ST"/>
</dbReference>
<keyword evidence="2" id="KW-1185">Reference proteome</keyword>